<evidence type="ECO:0000256" key="3">
    <source>
        <dbReference type="ARBA" id="ARBA00023002"/>
    </source>
</evidence>
<reference evidence="7" key="2">
    <citation type="submission" date="2013-12" db="EMBL/GenBank/DDBJ databases">
        <authorList>
            <person name="Yu Y."/>
            <person name="Lee S."/>
            <person name="de Baynast K."/>
            <person name="Wissotski M."/>
            <person name="Liu L."/>
            <person name="Talag J."/>
            <person name="Goicoechea J."/>
            <person name="Angelova A."/>
            <person name="Jetty R."/>
            <person name="Kudrna D."/>
            <person name="Golser W."/>
            <person name="Rivera L."/>
            <person name="Zhang J."/>
            <person name="Wing R."/>
        </authorList>
    </citation>
    <scope>NUCLEOTIDE SEQUENCE</scope>
</reference>
<dbReference type="InterPro" id="IPR005123">
    <property type="entry name" value="Oxoglu/Fe-dep_dioxygenase_dom"/>
</dbReference>
<evidence type="ECO:0000256" key="1">
    <source>
        <dbReference type="ARBA" id="ARBA00008056"/>
    </source>
</evidence>
<dbReference type="GO" id="GO:0016491">
    <property type="term" value="F:oxidoreductase activity"/>
    <property type="evidence" value="ECO:0007669"/>
    <property type="project" value="UniProtKB-KW"/>
</dbReference>
<evidence type="ECO:0000259" key="5">
    <source>
        <dbReference type="PROSITE" id="PS51471"/>
    </source>
</evidence>
<dbReference type="STRING" id="77586.A0A0D9WM11"/>
<dbReference type="GO" id="GO:0046872">
    <property type="term" value="F:metal ion binding"/>
    <property type="evidence" value="ECO:0007669"/>
    <property type="project" value="UniProtKB-KW"/>
</dbReference>
<evidence type="ECO:0000256" key="4">
    <source>
        <dbReference type="ARBA" id="ARBA00023004"/>
    </source>
</evidence>
<dbReference type="FunFam" id="2.60.120.330:FF:000018">
    <property type="entry name" value="2-oxoglutarate (2OG) and Fe(II)-dependent oxygenase superfamily protein"/>
    <property type="match status" value="2"/>
</dbReference>
<dbReference type="Pfam" id="PF14226">
    <property type="entry name" value="DIOX_N"/>
    <property type="match status" value="2"/>
</dbReference>
<keyword evidence="3" id="KW-0560">Oxidoreductase</keyword>
<dbReference type="Gramene" id="LPERR06G03310.1">
    <property type="protein sequence ID" value="LPERR06G03310.1"/>
    <property type="gene ID" value="LPERR06G03310"/>
</dbReference>
<sequence>MPLPLVQELAGVGSPDVPPRYVARGDDEPPVAAGVAPVPVIDLARLRRPPPDGEDEAARLRQAIDSWGLFLVANHGVEASLMDSMMDAARDFFRLPLEEKNKYTNLIDGEHFQFEGYGNDMVRSEEQILDWTDRLYLKVEPHEERNLALWPTNPESFRDNLHEFSLKYRELKDSLLPVMASLLGLDKDYFVNQFGENASTYARFNYYPMCPKPELVNGMKAHSDGTVLSILMVDNNVGGLQVLRDDIWYNVPTQPHTFLINLGDVTEIVSNGIFKSPVHRVVTNAEKERLSVVLFYIIDPEKEIAPAAELIDGKRPALYKKVKFKDYTAAFFETFSRGTRAIDTQQKWQVPALVQELSATGHEPPHRYVQPEQHRPDAMAAAPPASVPVIDLGRLPLPDDGGGSDEVGKLRRALDSWGLFQVCNHGIETSLMDGLMSASKEFFRQPHQVKQEFGNLIDGNQFRVEGYGNDKVRSKDQILDWSDRINLKVEPEDQRNLALWPNHPIFFRDALHEFTMKCRMVNCSVLRAMARILGLDDDEYFIDQFGDIATVHARFNYYPSCPRPDLVMGMKPHSDGTVITVLLVWDGADGLQVLRDGVWYSVPSSPHTLLINVGESMEVMSNGMFRRPVHRVVTNADKERISLAMFYALDPEEIIEPAAGSVDEKRPALYKGMKAEDFLVGLSQHFSLGTRFVDTLKINP</sequence>
<dbReference type="InterPro" id="IPR026992">
    <property type="entry name" value="DIOX_N"/>
</dbReference>
<evidence type="ECO:0000313" key="6">
    <source>
        <dbReference type="EnsemblPlants" id="LPERR06G03310.1"/>
    </source>
</evidence>
<dbReference type="PRINTS" id="PR00682">
    <property type="entry name" value="IPNSYNTHASE"/>
</dbReference>
<protein>
    <recommendedName>
        <fullName evidence="5">Fe2OG dioxygenase domain-containing protein</fullName>
    </recommendedName>
</protein>
<accession>A0A0D9WM11</accession>
<feature type="domain" description="Fe2OG dioxygenase" evidence="5">
    <location>
        <begin position="198"/>
        <end position="298"/>
    </location>
</feature>
<dbReference type="Gene3D" id="2.60.120.330">
    <property type="entry name" value="B-lactam Antibiotic, Isopenicillin N Synthase, Chain"/>
    <property type="match status" value="2"/>
</dbReference>
<dbReference type="eggNOG" id="KOG0143">
    <property type="taxonomic scope" value="Eukaryota"/>
</dbReference>
<dbReference type="Proteomes" id="UP000032180">
    <property type="component" value="Chromosome 6"/>
</dbReference>
<evidence type="ECO:0000313" key="7">
    <source>
        <dbReference type="Proteomes" id="UP000032180"/>
    </source>
</evidence>
<dbReference type="EnsemblPlants" id="LPERR06G03310.1">
    <property type="protein sequence ID" value="LPERR06G03310.1"/>
    <property type="gene ID" value="LPERR06G03310"/>
</dbReference>
<reference evidence="6 7" key="1">
    <citation type="submission" date="2012-08" db="EMBL/GenBank/DDBJ databases">
        <title>Oryza genome evolution.</title>
        <authorList>
            <person name="Wing R.A."/>
        </authorList>
    </citation>
    <scope>NUCLEOTIDE SEQUENCE</scope>
</reference>
<keyword evidence="2" id="KW-0479">Metal-binding</keyword>
<dbReference type="Pfam" id="PF03171">
    <property type="entry name" value="2OG-FeII_Oxy"/>
    <property type="match status" value="2"/>
</dbReference>
<dbReference type="InterPro" id="IPR050295">
    <property type="entry name" value="Plant_2OG-oxidoreductases"/>
</dbReference>
<organism evidence="6 7">
    <name type="scientific">Leersia perrieri</name>
    <dbReference type="NCBI Taxonomy" id="77586"/>
    <lineage>
        <taxon>Eukaryota</taxon>
        <taxon>Viridiplantae</taxon>
        <taxon>Streptophyta</taxon>
        <taxon>Embryophyta</taxon>
        <taxon>Tracheophyta</taxon>
        <taxon>Spermatophyta</taxon>
        <taxon>Magnoliopsida</taxon>
        <taxon>Liliopsida</taxon>
        <taxon>Poales</taxon>
        <taxon>Poaceae</taxon>
        <taxon>BOP clade</taxon>
        <taxon>Oryzoideae</taxon>
        <taxon>Oryzeae</taxon>
        <taxon>Oryzinae</taxon>
        <taxon>Leersia</taxon>
    </lineage>
</organism>
<dbReference type="SUPFAM" id="SSF51197">
    <property type="entry name" value="Clavaminate synthase-like"/>
    <property type="match status" value="2"/>
</dbReference>
<dbReference type="PANTHER" id="PTHR47991">
    <property type="entry name" value="OXOGLUTARATE/IRON-DEPENDENT DIOXYGENASE"/>
    <property type="match status" value="1"/>
</dbReference>
<keyword evidence="7" id="KW-1185">Reference proteome</keyword>
<evidence type="ECO:0000256" key="2">
    <source>
        <dbReference type="ARBA" id="ARBA00022723"/>
    </source>
</evidence>
<dbReference type="HOGENOM" id="CLU_010119_14_3_1"/>
<proteinExistence type="inferred from homology"/>
<dbReference type="PROSITE" id="PS51471">
    <property type="entry name" value="FE2OG_OXY"/>
    <property type="match status" value="2"/>
</dbReference>
<reference evidence="6" key="3">
    <citation type="submission" date="2015-04" db="UniProtKB">
        <authorList>
            <consortium name="EnsemblPlants"/>
        </authorList>
    </citation>
    <scope>IDENTIFICATION</scope>
</reference>
<name>A0A0D9WM11_9ORYZ</name>
<dbReference type="AlphaFoldDB" id="A0A0D9WM11"/>
<dbReference type="InterPro" id="IPR027443">
    <property type="entry name" value="IPNS-like_sf"/>
</dbReference>
<feature type="domain" description="Fe2OG dioxygenase" evidence="5">
    <location>
        <begin position="547"/>
        <end position="649"/>
    </location>
</feature>
<comment type="similarity">
    <text evidence="1">Belongs to the iron/ascorbate-dependent oxidoreductase family.</text>
</comment>
<dbReference type="InterPro" id="IPR044861">
    <property type="entry name" value="IPNS-like_FE2OG_OXY"/>
</dbReference>
<keyword evidence="4" id="KW-0408">Iron</keyword>